<evidence type="ECO:0000313" key="3">
    <source>
        <dbReference type="EMBL" id="KAK8151281.1"/>
    </source>
</evidence>
<organism evidence="3 4">
    <name type="scientific">Phyllosticta citrichinensis</name>
    <dbReference type="NCBI Taxonomy" id="1130410"/>
    <lineage>
        <taxon>Eukaryota</taxon>
        <taxon>Fungi</taxon>
        <taxon>Dikarya</taxon>
        <taxon>Ascomycota</taxon>
        <taxon>Pezizomycotina</taxon>
        <taxon>Dothideomycetes</taxon>
        <taxon>Dothideomycetes incertae sedis</taxon>
        <taxon>Botryosphaeriales</taxon>
        <taxon>Phyllostictaceae</taxon>
        <taxon>Phyllosticta</taxon>
    </lineage>
</organism>
<feature type="region of interest" description="Disordered" evidence="1">
    <location>
        <begin position="9"/>
        <end position="30"/>
    </location>
</feature>
<dbReference type="EMBL" id="JBBWUH010000018">
    <property type="protein sequence ID" value="KAK8151281.1"/>
    <property type="molecule type" value="Genomic_DNA"/>
</dbReference>
<gene>
    <name evidence="3" type="ORF">IWX90DRAFT_95182</name>
</gene>
<dbReference type="Proteomes" id="UP001456524">
    <property type="component" value="Unassembled WGS sequence"/>
</dbReference>
<protein>
    <submittedName>
        <fullName evidence="3">Uncharacterized protein</fullName>
    </submittedName>
</protein>
<keyword evidence="2" id="KW-0812">Transmembrane</keyword>
<reference evidence="3 4" key="1">
    <citation type="journal article" date="2022" name="G3 (Bethesda)">
        <title>Enemy or ally: a genomic approach to elucidate the lifestyle of Phyllosticta citrichinaensis.</title>
        <authorList>
            <person name="Buijs V.A."/>
            <person name="Groenewald J.Z."/>
            <person name="Haridas S."/>
            <person name="LaButti K.M."/>
            <person name="Lipzen A."/>
            <person name="Martin F.M."/>
            <person name="Barry K."/>
            <person name="Grigoriev I.V."/>
            <person name="Crous P.W."/>
            <person name="Seidl M.F."/>
        </authorList>
    </citation>
    <scope>NUCLEOTIDE SEQUENCE [LARGE SCALE GENOMIC DNA]</scope>
    <source>
        <strain evidence="3 4">CBS 129764</strain>
    </source>
</reference>
<evidence type="ECO:0000313" key="4">
    <source>
        <dbReference type="Proteomes" id="UP001456524"/>
    </source>
</evidence>
<keyword evidence="2" id="KW-1133">Transmembrane helix</keyword>
<keyword evidence="4" id="KW-1185">Reference proteome</keyword>
<comment type="caution">
    <text evidence="3">The sequence shown here is derived from an EMBL/GenBank/DDBJ whole genome shotgun (WGS) entry which is preliminary data.</text>
</comment>
<evidence type="ECO:0000256" key="2">
    <source>
        <dbReference type="SAM" id="Phobius"/>
    </source>
</evidence>
<evidence type="ECO:0000256" key="1">
    <source>
        <dbReference type="SAM" id="MobiDB-lite"/>
    </source>
</evidence>
<feature type="transmembrane region" description="Helical" evidence="2">
    <location>
        <begin position="74"/>
        <end position="92"/>
    </location>
</feature>
<sequence>MSSRFRYFPPNGNMNESLVSPEDSGTPVTQDRPPFRAKLRALLSFVGHAFNPAVSTFLVASLLSRSLKEGVSEITAEILCFFLLFVGIEIFGSKEEPVKKEGKWTKDDNDSYETALISLGIFTTAVCRYLADVGWVTVCMSPDNGSHADGNSIACVDPILASCSTFAANSPVKQ</sequence>
<proteinExistence type="predicted"/>
<name>A0ABR1XES8_9PEZI</name>
<feature type="transmembrane region" description="Helical" evidence="2">
    <location>
        <begin position="41"/>
        <end position="62"/>
    </location>
</feature>
<keyword evidence="2" id="KW-0472">Membrane</keyword>
<accession>A0ABR1XES8</accession>